<dbReference type="Proteomes" id="UP001500063">
    <property type="component" value="Unassembled WGS sequence"/>
</dbReference>
<comment type="caution">
    <text evidence="1">The sequence shown here is derived from an EMBL/GenBank/DDBJ whole genome shotgun (WGS) entry which is preliminary data.</text>
</comment>
<sequence length="150" mass="16552">MSQLLPDGIFVIGAHIGFQIVLTSTPHAVDHGSPVIAAPQEQPYPGPAQQWRIHRVADSGLPGRYIIRPAFQEDEATPVLTDSAQDDLLWVNNTQPVEWVINPTPRGFAIFNDKEQYLTAEHIGAQIRLGKPDGRPNQFWTPRFIAPAAG</sequence>
<dbReference type="RefSeq" id="WP_344119450.1">
    <property type="nucleotide sequence ID" value="NZ_BAAABW010000021.1"/>
</dbReference>
<dbReference type="SUPFAM" id="SSF50370">
    <property type="entry name" value="Ricin B-like lectins"/>
    <property type="match status" value="1"/>
</dbReference>
<gene>
    <name evidence="1" type="ORF">GCM10010319_39600</name>
</gene>
<evidence type="ECO:0000313" key="2">
    <source>
        <dbReference type="Proteomes" id="UP001500063"/>
    </source>
</evidence>
<protein>
    <recommendedName>
        <fullName evidence="3">Ricin B lectin domain-containing protein</fullName>
    </recommendedName>
</protein>
<dbReference type="EMBL" id="BAAABW010000021">
    <property type="protein sequence ID" value="GAA0358307.1"/>
    <property type="molecule type" value="Genomic_DNA"/>
</dbReference>
<name>A0ABN0X966_9ACTN</name>
<keyword evidence="2" id="KW-1185">Reference proteome</keyword>
<organism evidence="1 2">
    <name type="scientific">Streptomyces blastmyceticus</name>
    <dbReference type="NCBI Taxonomy" id="68180"/>
    <lineage>
        <taxon>Bacteria</taxon>
        <taxon>Bacillati</taxon>
        <taxon>Actinomycetota</taxon>
        <taxon>Actinomycetes</taxon>
        <taxon>Kitasatosporales</taxon>
        <taxon>Streptomycetaceae</taxon>
        <taxon>Streptomyces</taxon>
    </lineage>
</organism>
<proteinExistence type="predicted"/>
<evidence type="ECO:0008006" key="3">
    <source>
        <dbReference type="Google" id="ProtNLM"/>
    </source>
</evidence>
<accession>A0ABN0X966</accession>
<evidence type="ECO:0000313" key="1">
    <source>
        <dbReference type="EMBL" id="GAA0358307.1"/>
    </source>
</evidence>
<dbReference type="Gene3D" id="2.80.10.50">
    <property type="match status" value="1"/>
</dbReference>
<dbReference type="InterPro" id="IPR035992">
    <property type="entry name" value="Ricin_B-like_lectins"/>
</dbReference>
<reference evidence="1 2" key="1">
    <citation type="journal article" date="2019" name="Int. J. Syst. Evol. Microbiol.">
        <title>The Global Catalogue of Microorganisms (GCM) 10K type strain sequencing project: providing services to taxonomists for standard genome sequencing and annotation.</title>
        <authorList>
            <consortium name="The Broad Institute Genomics Platform"/>
            <consortium name="The Broad Institute Genome Sequencing Center for Infectious Disease"/>
            <person name="Wu L."/>
            <person name="Ma J."/>
        </authorList>
    </citation>
    <scope>NUCLEOTIDE SEQUENCE [LARGE SCALE GENOMIC DNA]</scope>
    <source>
        <strain evidence="1 2">JCM 4565</strain>
    </source>
</reference>